<sequence length="297" mass="33647">MSPTYGAVVRPIKHPEFYANVHMVEIQIDNTLFRVDINGLRRQAKVLEDVFSIPPSVVAGQPEEGTAENPIQFTGLVTVDDFAAFLTWIGRNDERPVPQDPQILIAILRVSHMWHAPKAFEDVKYQIEWLNLPHAQMVELGLQYNIDEWVTTAIPILVKAPLNTFTDLAVSQIGPTAFRMIAKSRETLTTQRNLIATVPLLPSDYRPLPHCSSHSRCLHVWKERWIMLVVMEIIHPTRPIPLTSIPGLITASAYPGMTPHCKEDFVRLMLASQRLGVEEKIWDGTVDAILRHYNILA</sequence>
<reference evidence="1 2" key="1">
    <citation type="journal article" date="2021" name="Appl. Environ. Microbiol.">
        <title>Genetic linkage and physical mapping for an oyster mushroom Pleurotus cornucopiae and QTL analysis for the trait cap color.</title>
        <authorList>
            <person name="Zhang Y."/>
            <person name="Gao W."/>
            <person name="Sonnenberg A."/>
            <person name="Chen Q."/>
            <person name="Zhang J."/>
            <person name="Huang C."/>
        </authorList>
    </citation>
    <scope>NUCLEOTIDE SEQUENCE [LARGE SCALE GENOMIC DNA]</scope>
    <source>
        <strain evidence="1">CCMSSC00406</strain>
    </source>
</reference>
<comment type="caution">
    <text evidence="1">The sequence shown here is derived from an EMBL/GenBank/DDBJ whole genome shotgun (WGS) entry which is preliminary data.</text>
</comment>
<evidence type="ECO:0000313" key="2">
    <source>
        <dbReference type="Proteomes" id="UP000824881"/>
    </source>
</evidence>
<name>A0ACB7IQ22_PLECO</name>
<proteinExistence type="predicted"/>
<dbReference type="EMBL" id="WQMT02000008">
    <property type="protein sequence ID" value="KAG9220220.1"/>
    <property type="molecule type" value="Genomic_DNA"/>
</dbReference>
<evidence type="ECO:0000313" key="1">
    <source>
        <dbReference type="EMBL" id="KAG9220220.1"/>
    </source>
</evidence>
<organism evidence="1 2">
    <name type="scientific">Pleurotus cornucopiae</name>
    <name type="common">Cornucopia mushroom</name>
    <dbReference type="NCBI Taxonomy" id="5321"/>
    <lineage>
        <taxon>Eukaryota</taxon>
        <taxon>Fungi</taxon>
        <taxon>Dikarya</taxon>
        <taxon>Basidiomycota</taxon>
        <taxon>Agaricomycotina</taxon>
        <taxon>Agaricomycetes</taxon>
        <taxon>Agaricomycetidae</taxon>
        <taxon>Agaricales</taxon>
        <taxon>Pleurotineae</taxon>
        <taxon>Pleurotaceae</taxon>
        <taxon>Pleurotus</taxon>
    </lineage>
</organism>
<protein>
    <submittedName>
        <fullName evidence="1">Uncharacterized protein</fullName>
    </submittedName>
</protein>
<gene>
    <name evidence="1" type="ORF">CCMSSC00406_0009541</name>
</gene>
<accession>A0ACB7IQ22</accession>
<keyword evidence="2" id="KW-1185">Reference proteome</keyword>
<dbReference type="Proteomes" id="UP000824881">
    <property type="component" value="Unassembled WGS sequence"/>
</dbReference>